<comment type="caution">
    <text evidence="3">The sequence shown here is derived from an EMBL/GenBank/DDBJ whole genome shotgun (WGS) entry which is preliminary data.</text>
</comment>
<feature type="domain" description="Insertion element IS150 protein InsJ-like helix-turn-helix" evidence="2">
    <location>
        <begin position="11"/>
        <end position="57"/>
    </location>
</feature>
<dbReference type="GO" id="GO:0043565">
    <property type="term" value="F:sequence-specific DNA binding"/>
    <property type="evidence" value="ECO:0007669"/>
    <property type="project" value="InterPro"/>
</dbReference>
<evidence type="ECO:0000313" key="3">
    <source>
        <dbReference type="EMBL" id="MBB5472130.1"/>
    </source>
</evidence>
<evidence type="ECO:0000313" key="4">
    <source>
        <dbReference type="Proteomes" id="UP000564629"/>
    </source>
</evidence>
<sequence length="105" mass="11276">MGRPPVIPAEKKQRAVLAVLAREATIVEAARREQVSEQSVGRWKAAFLEAGAAALADGAATAAGREKQLEAELAELRRTLREAEVEIEVWKRSAGGRLGPSTTSR</sequence>
<dbReference type="Pfam" id="PF13518">
    <property type="entry name" value="HTH_28"/>
    <property type="match status" value="1"/>
</dbReference>
<dbReference type="InterPro" id="IPR055247">
    <property type="entry name" value="InsJ-like_HTH"/>
</dbReference>
<feature type="coiled-coil region" evidence="1">
    <location>
        <begin position="59"/>
        <end position="93"/>
    </location>
</feature>
<evidence type="ECO:0000259" key="2">
    <source>
        <dbReference type="Pfam" id="PF13518"/>
    </source>
</evidence>
<dbReference type="Gene3D" id="1.10.10.10">
    <property type="entry name" value="Winged helix-like DNA-binding domain superfamily/Winged helix DNA-binding domain"/>
    <property type="match status" value="1"/>
</dbReference>
<organism evidence="3 4">
    <name type="scientific">Cellulomonas hominis</name>
    <dbReference type="NCBI Taxonomy" id="156981"/>
    <lineage>
        <taxon>Bacteria</taxon>
        <taxon>Bacillati</taxon>
        <taxon>Actinomycetota</taxon>
        <taxon>Actinomycetes</taxon>
        <taxon>Micrococcales</taxon>
        <taxon>Cellulomonadaceae</taxon>
        <taxon>Cellulomonas</taxon>
    </lineage>
</organism>
<dbReference type="InterPro" id="IPR010921">
    <property type="entry name" value="Trp_repressor/repl_initiator"/>
</dbReference>
<name>A0A7W8W8D0_9CELL</name>
<protein>
    <submittedName>
        <fullName evidence="3">Transposase</fullName>
    </submittedName>
</protein>
<dbReference type="RefSeq" id="WP_183834799.1">
    <property type="nucleotide sequence ID" value="NZ_BJVQ01000026.1"/>
</dbReference>
<reference evidence="3 4" key="1">
    <citation type="submission" date="2020-08" db="EMBL/GenBank/DDBJ databases">
        <title>Sequencing the genomes of 1000 actinobacteria strains.</title>
        <authorList>
            <person name="Klenk H.-P."/>
        </authorList>
    </citation>
    <scope>NUCLEOTIDE SEQUENCE [LARGE SCALE GENOMIC DNA]</scope>
    <source>
        <strain evidence="3 4">DSM 9581</strain>
    </source>
</reference>
<dbReference type="InterPro" id="IPR036388">
    <property type="entry name" value="WH-like_DNA-bd_sf"/>
</dbReference>
<evidence type="ECO:0000256" key="1">
    <source>
        <dbReference type="SAM" id="Coils"/>
    </source>
</evidence>
<gene>
    <name evidence="3" type="ORF">HNR08_000866</name>
</gene>
<dbReference type="EMBL" id="JACHDN010000001">
    <property type="protein sequence ID" value="MBB5472130.1"/>
    <property type="molecule type" value="Genomic_DNA"/>
</dbReference>
<keyword evidence="1" id="KW-0175">Coiled coil</keyword>
<dbReference type="SUPFAM" id="SSF48295">
    <property type="entry name" value="TrpR-like"/>
    <property type="match status" value="1"/>
</dbReference>
<proteinExistence type="predicted"/>
<dbReference type="AlphaFoldDB" id="A0A7W8W8D0"/>
<accession>A0A7W8W8D0</accession>
<dbReference type="Proteomes" id="UP000564629">
    <property type="component" value="Unassembled WGS sequence"/>
</dbReference>